<evidence type="ECO:0008006" key="3">
    <source>
        <dbReference type="Google" id="ProtNLM"/>
    </source>
</evidence>
<comment type="caution">
    <text evidence="1">The sequence shown here is derived from an EMBL/GenBank/DDBJ whole genome shotgun (WGS) entry which is preliminary data.</text>
</comment>
<dbReference type="PANTHER" id="PTHR37812:SF1">
    <property type="entry name" value="MU-LIKE PROPHAGE FLUMU PROTEIN C"/>
    <property type="match status" value="1"/>
</dbReference>
<dbReference type="AlphaFoldDB" id="R0B124"/>
<reference evidence="1 2" key="1">
    <citation type="submission" date="2013-01" db="EMBL/GenBank/DDBJ databases">
        <title>The Genome Sequence of Clostridium bolteae 90B8.</title>
        <authorList>
            <consortium name="The Broad Institute Genome Sequencing Platform"/>
            <person name="Earl A."/>
            <person name="Ward D."/>
            <person name="Feldgarden M."/>
            <person name="Gevers D."/>
            <person name="Courvalin P."/>
            <person name="Lambert T."/>
            <person name="Walker B."/>
            <person name="Young S.K."/>
            <person name="Zeng Q."/>
            <person name="Gargeya S."/>
            <person name="Fitzgerald M."/>
            <person name="Haas B."/>
            <person name="Abouelleil A."/>
            <person name="Alvarado L."/>
            <person name="Arachchi H.M."/>
            <person name="Berlin A.M."/>
            <person name="Chapman S.B."/>
            <person name="Dewar J."/>
            <person name="Goldberg J."/>
            <person name="Griggs A."/>
            <person name="Gujja S."/>
            <person name="Hansen M."/>
            <person name="Howarth C."/>
            <person name="Imamovic A."/>
            <person name="Larimer J."/>
            <person name="McCowan C."/>
            <person name="Murphy C."/>
            <person name="Neiman D."/>
            <person name="Pearson M."/>
            <person name="Priest M."/>
            <person name="Roberts A."/>
            <person name="Saif S."/>
            <person name="Shea T."/>
            <person name="Sisk P."/>
            <person name="Sykes S."/>
            <person name="Wortman J."/>
            <person name="Nusbaum C."/>
            <person name="Birren B."/>
        </authorList>
    </citation>
    <scope>NUCLEOTIDE SEQUENCE [LARGE SCALE GENOMIC DNA]</scope>
    <source>
        <strain evidence="1 2">90B8</strain>
    </source>
</reference>
<proteinExistence type="predicted"/>
<dbReference type="Proteomes" id="UP000013041">
    <property type="component" value="Unassembled WGS sequence"/>
</dbReference>
<dbReference type="RefSeq" id="WP_002572607.1">
    <property type="nucleotide sequence ID" value="NZ_KB851154.1"/>
</dbReference>
<organism evidence="1 2">
    <name type="scientific">Enterocloster bolteae 90B8</name>
    <dbReference type="NCBI Taxonomy" id="997897"/>
    <lineage>
        <taxon>Bacteria</taxon>
        <taxon>Bacillati</taxon>
        <taxon>Bacillota</taxon>
        <taxon>Clostridia</taxon>
        <taxon>Lachnospirales</taxon>
        <taxon>Lachnospiraceae</taxon>
        <taxon>Enterocloster</taxon>
    </lineage>
</organism>
<dbReference type="PANTHER" id="PTHR37812">
    <property type="entry name" value="MU-LIKE PROPHAGE FLUMU PROTEIN C"/>
    <property type="match status" value="1"/>
</dbReference>
<sequence length="93" mass="10830">MSYQKADRILPRELLEQVQEYVDGALIYIPKTTGHKKCWGEGTSTRQELRLRNQQIYSDYLSGKSTDELSSLYCLSLKSIQRIIGQEKKKVLY</sequence>
<dbReference type="InterPro" id="IPR052411">
    <property type="entry name" value="c-mor_Regulatory_Protein"/>
</dbReference>
<protein>
    <recommendedName>
        <fullName evidence="3">Mor transcription activator domain-containing protein</fullName>
    </recommendedName>
</protein>
<gene>
    <name evidence="1" type="ORF">HMPREF1097_03001</name>
</gene>
<dbReference type="PATRIC" id="fig|997897.5.peg.3170"/>
<evidence type="ECO:0000313" key="2">
    <source>
        <dbReference type="Proteomes" id="UP000013041"/>
    </source>
</evidence>
<dbReference type="InterPro" id="IPR049739">
    <property type="entry name" value="YraL-like"/>
</dbReference>
<dbReference type="NCBIfam" id="NF040785">
    <property type="entry name" value="CD3324_fam"/>
    <property type="match status" value="1"/>
</dbReference>
<dbReference type="Gene3D" id="1.10.10.60">
    <property type="entry name" value="Homeodomain-like"/>
    <property type="match status" value="1"/>
</dbReference>
<accession>R0B124</accession>
<dbReference type="HOGENOM" id="CLU_159841_0_0_9"/>
<name>R0B124_9FIRM</name>
<dbReference type="SUPFAM" id="SSF46689">
    <property type="entry name" value="Homeodomain-like"/>
    <property type="match status" value="1"/>
</dbReference>
<dbReference type="EMBL" id="AGYG01000020">
    <property type="protein sequence ID" value="ENZ37992.1"/>
    <property type="molecule type" value="Genomic_DNA"/>
</dbReference>
<dbReference type="InterPro" id="IPR009057">
    <property type="entry name" value="Homeodomain-like_sf"/>
</dbReference>
<evidence type="ECO:0000313" key="1">
    <source>
        <dbReference type="EMBL" id="ENZ37992.1"/>
    </source>
</evidence>